<evidence type="ECO:0000256" key="3">
    <source>
        <dbReference type="SAM" id="MobiDB-lite"/>
    </source>
</evidence>
<dbReference type="SUPFAM" id="SSF103657">
    <property type="entry name" value="BAR/IMD domain-like"/>
    <property type="match status" value="1"/>
</dbReference>
<dbReference type="OrthoDB" id="79452at2759"/>
<feature type="compositionally biased region" description="Polar residues" evidence="3">
    <location>
        <begin position="1"/>
        <end position="24"/>
    </location>
</feature>
<dbReference type="SUPFAM" id="SSF48350">
    <property type="entry name" value="GTPase activation domain, GAP"/>
    <property type="match status" value="1"/>
</dbReference>
<evidence type="ECO:0000313" key="7">
    <source>
        <dbReference type="Proteomes" id="UP000439903"/>
    </source>
</evidence>
<evidence type="ECO:0000256" key="1">
    <source>
        <dbReference type="ARBA" id="ARBA00022468"/>
    </source>
</evidence>
<keyword evidence="1" id="KW-0343">GTPase activation</keyword>
<sequence>MESNSENVPSQNNERQRKVQSLNVATLPGLITFDPSSPPHSPNSPRKSRPMSMFIHPQERLASEQTTNSAMVAPEAPYSNNNMPFSFAPATNSEVDVASVNSFRTIDTNQTGDHESLSSDITDRANEPQGLIKLLCEIDGGLGIALERVKQGSSSAKEAATFLKKRAAIEDEYGRMMIKLSKSMQEGHHSNDTKQGSYGENWLYMLKLHESIGENRVKFAAAIQEISEEITALYKETDKSRKNLKDSSQKHEKAIQDSEQALEKAKNKYETHSEDWERTLLQKNGEVVPNLKPRTLTKAIFSKQPKSPTQLLKMEEDARNKAATANDTYKHHLSITNAARHEYYDIHLPRMVTALKDISDECDIGLQYHLARYTYLFENTMVSDALVISPANTEDGPSMRKIVEQINNEEDYYSYVQSYGAKAKKMKNHDIPYDQYNMSEQAISIINPKNVFGVDLAEQMRRDGHEVPLILMKCTEAIERNGGLESQGIYRVSGVQSNIQKLRALFDRNTETVDLSAEESSLDVNNITSVLKLWFRELPDPLFPREMYQNFINAAKTPDEKKRVLELHECVNNLPDPNYSTLKYLMGHLHKIVQNQDKNKMNVQNLGIVFGPTLMGSPVVAISNPVSLQNSSTAPTPYAASDSGGLNDMGWQCKVVEAILENYIAIFVE</sequence>
<dbReference type="AlphaFoldDB" id="A0A8H4A1X8"/>
<feature type="region of interest" description="Disordered" evidence="3">
    <location>
        <begin position="1"/>
        <end position="51"/>
    </location>
</feature>
<evidence type="ECO:0000313" key="6">
    <source>
        <dbReference type="EMBL" id="KAF0400960.1"/>
    </source>
</evidence>
<dbReference type="PANTHER" id="PTHR23176:SF128">
    <property type="entry name" value="RHO GTPASE-ACTIVATING PROTEIN RGD1"/>
    <property type="match status" value="1"/>
</dbReference>
<dbReference type="InterPro" id="IPR031160">
    <property type="entry name" value="F_BAR_dom"/>
</dbReference>
<feature type="domain" description="F-BAR" evidence="5">
    <location>
        <begin position="115"/>
        <end position="411"/>
    </location>
</feature>
<comment type="caution">
    <text evidence="6">The sequence shown here is derived from an EMBL/GenBank/DDBJ whole genome shotgun (WGS) entry which is preliminary data.</text>
</comment>
<name>A0A8H4A1X8_GIGMA</name>
<dbReference type="PROSITE" id="PS50238">
    <property type="entry name" value="RHOGAP"/>
    <property type="match status" value="1"/>
</dbReference>
<dbReference type="PANTHER" id="PTHR23176">
    <property type="entry name" value="RHO/RAC/CDC GTPASE-ACTIVATING PROTEIN"/>
    <property type="match status" value="1"/>
</dbReference>
<feature type="domain" description="Rho-GAP" evidence="4">
    <location>
        <begin position="454"/>
        <end position="667"/>
    </location>
</feature>
<dbReference type="Gene3D" id="1.10.555.10">
    <property type="entry name" value="Rho GTPase activation protein"/>
    <property type="match status" value="1"/>
</dbReference>
<dbReference type="InterPro" id="IPR000198">
    <property type="entry name" value="RhoGAP_dom"/>
</dbReference>
<evidence type="ECO:0000259" key="4">
    <source>
        <dbReference type="PROSITE" id="PS50238"/>
    </source>
</evidence>
<dbReference type="Pfam" id="PF00611">
    <property type="entry name" value="FCH"/>
    <property type="match status" value="1"/>
</dbReference>
<gene>
    <name evidence="6" type="ORF">F8M41_009492</name>
</gene>
<dbReference type="InterPro" id="IPR008936">
    <property type="entry name" value="Rho_GTPase_activation_prot"/>
</dbReference>
<dbReference type="InterPro" id="IPR001060">
    <property type="entry name" value="FCH_dom"/>
</dbReference>
<protein>
    <submittedName>
        <fullName evidence="6">RhoGAP-domain-containing protein</fullName>
    </submittedName>
</protein>
<keyword evidence="2" id="KW-0175">Coiled coil</keyword>
<dbReference type="GO" id="GO:0005096">
    <property type="term" value="F:GTPase activator activity"/>
    <property type="evidence" value="ECO:0007669"/>
    <property type="project" value="UniProtKB-KW"/>
</dbReference>
<dbReference type="EMBL" id="WTPW01002026">
    <property type="protein sequence ID" value="KAF0400960.1"/>
    <property type="molecule type" value="Genomic_DNA"/>
</dbReference>
<evidence type="ECO:0000259" key="5">
    <source>
        <dbReference type="PROSITE" id="PS51741"/>
    </source>
</evidence>
<proteinExistence type="predicted"/>
<dbReference type="Gene3D" id="1.20.1270.60">
    <property type="entry name" value="Arfaptin homology (AH) domain/BAR domain"/>
    <property type="match status" value="1"/>
</dbReference>
<dbReference type="GO" id="GO:0005737">
    <property type="term" value="C:cytoplasm"/>
    <property type="evidence" value="ECO:0007669"/>
    <property type="project" value="TreeGrafter"/>
</dbReference>
<dbReference type="InterPro" id="IPR050729">
    <property type="entry name" value="Rho-GAP"/>
</dbReference>
<dbReference type="PROSITE" id="PS51741">
    <property type="entry name" value="F_BAR"/>
    <property type="match status" value="1"/>
</dbReference>
<reference evidence="6 7" key="1">
    <citation type="journal article" date="2019" name="Environ. Microbiol.">
        <title>At the nexus of three kingdoms: the genome of the mycorrhizal fungus Gigaspora margarita provides insights into plant, endobacterial and fungal interactions.</title>
        <authorList>
            <person name="Venice F."/>
            <person name="Ghignone S."/>
            <person name="Salvioli di Fossalunga A."/>
            <person name="Amselem J."/>
            <person name="Novero M."/>
            <person name="Xianan X."/>
            <person name="Sedzielewska Toro K."/>
            <person name="Morin E."/>
            <person name="Lipzen A."/>
            <person name="Grigoriev I.V."/>
            <person name="Henrissat B."/>
            <person name="Martin F.M."/>
            <person name="Bonfante P."/>
        </authorList>
    </citation>
    <scope>NUCLEOTIDE SEQUENCE [LARGE SCALE GENOMIC DNA]</scope>
    <source>
        <strain evidence="6 7">BEG34</strain>
    </source>
</reference>
<feature type="region of interest" description="Disordered" evidence="3">
    <location>
        <begin position="240"/>
        <end position="260"/>
    </location>
</feature>
<dbReference type="SMART" id="SM00055">
    <property type="entry name" value="FCH"/>
    <property type="match status" value="1"/>
</dbReference>
<dbReference type="SMART" id="SM00324">
    <property type="entry name" value="RhoGAP"/>
    <property type="match status" value="1"/>
</dbReference>
<evidence type="ECO:0000256" key="2">
    <source>
        <dbReference type="PROSITE-ProRule" id="PRU01077"/>
    </source>
</evidence>
<dbReference type="InterPro" id="IPR027267">
    <property type="entry name" value="AH/BAR_dom_sf"/>
</dbReference>
<dbReference type="Pfam" id="PF00620">
    <property type="entry name" value="RhoGAP"/>
    <property type="match status" value="1"/>
</dbReference>
<accession>A0A8H4A1X8</accession>
<organism evidence="6 7">
    <name type="scientific">Gigaspora margarita</name>
    <dbReference type="NCBI Taxonomy" id="4874"/>
    <lineage>
        <taxon>Eukaryota</taxon>
        <taxon>Fungi</taxon>
        <taxon>Fungi incertae sedis</taxon>
        <taxon>Mucoromycota</taxon>
        <taxon>Glomeromycotina</taxon>
        <taxon>Glomeromycetes</taxon>
        <taxon>Diversisporales</taxon>
        <taxon>Gigasporaceae</taxon>
        <taxon>Gigaspora</taxon>
    </lineage>
</organism>
<keyword evidence="7" id="KW-1185">Reference proteome</keyword>
<dbReference type="GO" id="GO:0007165">
    <property type="term" value="P:signal transduction"/>
    <property type="evidence" value="ECO:0007669"/>
    <property type="project" value="InterPro"/>
</dbReference>
<dbReference type="Proteomes" id="UP000439903">
    <property type="component" value="Unassembled WGS sequence"/>
</dbReference>